<evidence type="ECO:0000256" key="7">
    <source>
        <dbReference type="ARBA" id="ARBA00023264"/>
    </source>
</evidence>
<evidence type="ECO:0000256" key="8">
    <source>
        <dbReference type="ARBA" id="ARBA00024069"/>
    </source>
</evidence>
<dbReference type="NCBIfam" id="TIGR00182">
    <property type="entry name" value="plsX"/>
    <property type="match status" value="1"/>
</dbReference>
<dbReference type="PANTHER" id="PTHR30100">
    <property type="entry name" value="FATTY ACID/PHOSPHOLIPID SYNTHESIS PROTEIN PLSX"/>
    <property type="match status" value="1"/>
</dbReference>
<keyword evidence="5 10" id="KW-0443">Lipid metabolism</keyword>
<evidence type="ECO:0000256" key="5">
    <source>
        <dbReference type="ARBA" id="ARBA00023098"/>
    </source>
</evidence>
<comment type="catalytic activity">
    <reaction evidence="1 10">
        <text>a fatty acyl-[ACP] + phosphate = an acyl phosphate + holo-[ACP]</text>
        <dbReference type="Rhea" id="RHEA:42292"/>
        <dbReference type="Rhea" id="RHEA-COMP:9685"/>
        <dbReference type="Rhea" id="RHEA-COMP:14125"/>
        <dbReference type="ChEBI" id="CHEBI:43474"/>
        <dbReference type="ChEBI" id="CHEBI:59918"/>
        <dbReference type="ChEBI" id="CHEBI:64479"/>
        <dbReference type="ChEBI" id="CHEBI:138651"/>
        <dbReference type="EC" id="2.3.1.274"/>
    </reaction>
</comment>
<sequence>MIIAVDGMGGDNSPSEVVKGCVDAINEYDVNIIITGTEDKIRDEVKKYNFNKDKIEIVDAKEIITNNEHPVMAIKRKKESSLYKAIKLVKDGKADGVISAGSTGALMAGATFIIGRIKGIDRVALSPIMPGKNAPFMISDSGANVDCKPQYLLQFALMGKIYFESILGVKNPSIGLVNIGSEEEKGNELTKTVHKMLKETDFNFVGNVEPRDVSNGDVNVLVCDGFVGNTLLKMYEGVASNIFKMLKAEIMSSTKAKLGGLLLKDVFNDFKKKFDYTEYGGSPFLGAKGIVIKAHGSSNAKAFKNAIKQTKICYENGIIDKISKELERASSIKNNDEQE</sequence>
<evidence type="ECO:0000256" key="4">
    <source>
        <dbReference type="ARBA" id="ARBA00022679"/>
    </source>
</evidence>
<proteinExistence type="inferred from homology"/>
<dbReference type="InterPro" id="IPR012281">
    <property type="entry name" value="Phospholipid_synth_PlsX-like"/>
</dbReference>
<evidence type="ECO:0000256" key="3">
    <source>
        <dbReference type="ARBA" id="ARBA00022516"/>
    </source>
</evidence>
<dbReference type="EC" id="2.3.1.274" evidence="8 10"/>
<keyword evidence="12" id="KW-1185">Reference proteome</keyword>
<dbReference type="RefSeq" id="WP_406786557.1">
    <property type="nucleotide sequence ID" value="NZ_JBJIAA010000004.1"/>
</dbReference>
<dbReference type="HAMAP" id="MF_00019">
    <property type="entry name" value="PlsX"/>
    <property type="match status" value="1"/>
</dbReference>
<comment type="caution">
    <text evidence="11">The sequence shown here is derived from an EMBL/GenBank/DDBJ whole genome shotgun (WGS) entry which is preliminary data.</text>
</comment>
<evidence type="ECO:0000313" key="12">
    <source>
        <dbReference type="Proteomes" id="UP001623592"/>
    </source>
</evidence>
<dbReference type="PANTHER" id="PTHR30100:SF1">
    <property type="entry name" value="PHOSPHATE ACYLTRANSFERASE"/>
    <property type="match status" value="1"/>
</dbReference>
<dbReference type="SUPFAM" id="SSF53659">
    <property type="entry name" value="Isocitrate/Isopropylmalate dehydrogenase-like"/>
    <property type="match status" value="1"/>
</dbReference>
<keyword evidence="7 10" id="KW-1208">Phospholipid metabolism</keyword>
<dbReference type="EMBL" id="JBJIAA010000004">
    <property type="protein sequence ID" value="MFL0249887.1"/>
    <property type="molecule type" value="Genomic_DNA"/>
</dbReference>
<evidence type="ECO:0000256" key="2">
    <source>
        <dbReference type="ARBA" id="ARBA00022490"/>
    </source>
</evidence>
<evidence type="ECO:0000256" key="6">
    <source>
        <dbReference type="ARBA" id="ARBA00023209"/>
    </source>
</evidence>
<evidence type="ECO:0000256" key="9">
    <source>
        <dbReference type="ARBA" id="ARBA00046608"/>
    </source>
</evidence>
<dbReference type="InterPro" id="IPR003664">
    <property type="entry name" value="FA_synthesis"/>
</dbReference>
<keyword evidence="11" id="KW-0012">Acyltransferase</keyword>
<evidence type="ECO:0000256" key="10">
    <source>
        <dbReference type="HAMAP-Rule" id="MF_00019"/>
    </source>
</evidence>
<dbReference type="GO" id="GO:0043811">
    <property type="term" value="F:phosphate:acyl-[acyl carrier protein] acyltransferase activity"/>
    <property type="evidence" value="ECO:0007669"/>
    <property type="project" value="UniProtKB-EC"/>
</dbReference>
<comment type="similarity">
    <text evidence="10">Belongs to the PlsX family.</text>
</comment>
<reference evidence="11 12" key="1">
    <citation type="submission" date="2024-11" db="EMBL/GenBank/DDBJ databases">
        <authorList>
            <person name="Heng Y.C."/>
            <person name="Lim A.C.H."/>
            <person name="Lee J.K.Y."/>
            <person name="Kittelmann S."/>
        </authorList>
    </citation>
    <scope>NUCLEOTIDE SEQUENCE [LARGE SCALE GENOMIC DNA]</scope>
    <source>
        <strain evidence="11 12">WILCCON 0114</strain>
    </source>
</reference>
<evidence type="ECO:0000313" key="11">
    <source>
        <dbReference type="EMBL" id="MFL0249887.1"/>
    </source>
</evidence>
<comment type="subcellular location">
    <subcellularLocation>
        <location evidence="10">Cytoplasm</location>
    </subcellularLocation>
    <text evidence="10">Associated with the membrane possibly through PlsY.</text>
</comment>
<keyword evidence="4 10" id="KW-0808">Transferase</keyword>
<keyword evidence="2 10" id="KW-0963">Cytoplasm</keyword>
<protein>
    <recommendedName>
        <fullName evidence="8 10">Phosphate acyltransferase</fullName>
        <ecNumber evidence="8 10">2.3.1.274</ecNumber>
    </recommendedName>
    <alternativeName>
        <fullName evidence="10">Acyl-ACP phosphotransacylase</fullName>
    </alternativeName>
    <alternativeName>
        <fullName evidence="10">Acyl-[acyl-carrier-protein]--phosphate acyltransferase</fullName>
    </alternativeName>
    <alternativeName>
        <fullName evidence="10">Phosphate-acyl-ACP acyltransferase</fullName>
    </alternativeName>
</protein>
<evidence type="ECO:0000256" key="1">
    <source>
        <dbReference type="ARBA" id="ARBA00001232"/>
    </source>
</evidence>
<name>A0ABW8TCH4_9CLOT</name>
<dbReference type="PIRSF" id="PIRSF002465">
    <property type="entry name" value="Phsphlp_syn_PlsX"/>
    <property type="match status" value="1"/>
</dbReference>
<comment type="function">
    <text evidence="10">Catalyzes the reversible formation of acyl-phosphate (acyl-PO(4)) from acyl-[acyl-carrier-protein] (acyl-ACP). This enzyme utilizes acyl-ACP as fatty acyl donor, but not acyl-CoA.</text>
</comment>
<keyword evidence="6 10" id="KW-0594">Phospholipid biosynthesis</keyword>
<accession>A0ABW8TCH4</accession>
<organism evidence="11 12">
    <name type="scientific">Clostridium neuense</name>
    <dbReference type="NCBI Taxonomy" id="1728934"/>
    <lineage>
        <taxon>Bacteria</taxon>
        <taxon>Bacillati</taxon>
        <taxon>Bacillota</taxon>
        <taxon>Clostridia</taxon>
        <taxon>Eubacteriales</taxon>
        <taxon>Clostridiaceae</taxon>
        <taxon>Clostridium</taxon>
    </lineage>
</organism>
<comment type="subunit">
    <text evidence="9 10">Homodimer. Probably interacts with PlsY.</text>
</comment>
<dbReference type="Pfam" id="PF02504">
    <property type="entry name" value="FA_synthesis"/>
    <property type="match status" value="1"/>
</dbReference>
<dbReference type="Proteomes" id="UP001623592">
    <property type="component" value="Unassembled WGS sequence"/>
</dbReference>
<dbReference type="Gene3D" id="3.40.718.10">
    <property type="entry name" value="Isopropylmalate Dehydrogenase"/>
    <property type="match status" value="1"/>
</dbReference>
<keyword evidence="3 10" id="KW-0444">Lipid biosynthesis</keyword>
<comment type="pathway">
    <text evidence="10">Lipid metabolism; phospholipid metabolism.</text>
</comment>
<gene>
    <name evidence="10 11" type="primary">plsX</name>
    <name evidence="11" type="ORF">ACJDT4_05585</name>
</gene>